<dbReference type="Proteomes" id="UP001365542">
    <property type="component" value="Unassembled WGS sequence"/>
</dbReference>
<organism evidence="1 2">
    <name type="scientific">Orbilia ellipsospora</name>
    <dbReference type="NCBI Taxonomy" id="2528407"/>
    <lineage>
        <taxon>Eukaryota</taxon>
        <taxon>Fungi</taxon>
        <taxon>Dikarya</taxon>
        <taxon>Ascomycota</taxon>
        <taxon>Pezizomycotina</taxon>
        <taxon>Orbiliomycetes</taxon>
        <taxon>Orbiliales</taxon>
        <taxon>Orbiliaceae</taxon>
        <taxon>Orbilia</taxon>
    </lineage>
</organism>
<protein>
    <submittedName>
        <fullName evidence="1">Uncharacterized protein</fullName>
    </submittedName>
</protein>
<accession>A0AAV9X1D5</accession>
<evidence type="ECO:0000313" key="1">
    <source>
        <dbReference type="EMBL" id="KAK6533261.1"/>
    </source>
</evidence>
<proteinExistence type="predicted"/>
<sequence>MPPINFQRGLLALGVVVITACGAFAGATYRADTQSQKEAEQIREETTGETIARLRKTRDHLVARRREIASKIECAQQR</sequence>
<keyword evidence="2" id="KW-1185">Reference proteome</keyword>
<gene>
    <name evidence="1" type="ORF">TWF694_002214</name>
</gene>
<comment type="caution">
    <text evidence="1">The sequence shown here is derived from an EMBL/GenBank/DDBJ whole genome shotgun (WGS) entry which is preliminary data.</text>
</comment>
<name>A0AAV9X1D5_9PEZI</name>
<reference evidence="1 2" key="1">
    <citation type="submission" date="2019-10" db="EMBL/GenBank/DDBJ databases">
        <authorList>
            <person name="Palmer J.M."/>
        </authorList>
    </citation>
    <scope>NUCLEOTIDE SEQUENCE [LARGE SCALE GENOMIC DNA]</scope>
    <source>
        <strain evidence="1 2">TWF694</strain>
    </source>
</reference>
<dbReference type="EMBL" id="JAVHJO010000011">
    <property type="protein sequence ID" value="KAK6533261.1"/>
    <property type="molecule type" value="Genomic_DNA"/>
</dbReference>
<dbReference type="AlphaFoldDB" id="A0AAV9X1D5"/>
<evidence type="ECO:0000313" key="2">
    <source>
        <dbReference type="Proteomes" id="UP001365542"/>
    </source>
</evidence>